<accession>A0ABU0CSK8</accession>
<dbReference type="Gene3D" id="3.40.50.1000">
    <property type="entry name" value="HAD superfamily/HAD-like"/>
    <property type="match status" value="1"/>
</dbReference>
<protein>
    <submittedName>
        <fullName evidence="1">Cof subfamily protein (Haloacid dehalogenase superfamily)</fullName>
    </submittedName>
</protein>
<dbReference type="PANTHER" id="PTHR10000">
    <property type="entry name" value="PHOSPHOSERINE PHOSPHATASE"/>
    <property type="match status" value="1"/>
</dbReference>
<dbReference type="InterPro" id="IPR006379">
    <property type="entry name" value="HAD-SF_hydro_IIB"/>
</dbReference>
<name>A0ABU0CSK8_9BACI</name>
<dbReference type="InterPro" id="IPR000150">
    <property type="entry name" value="Cof"/>
</dbReference>
<evidence type="ECO:0000313" key="1">
    <source>
        <dbReference type="EMBL" id="MDQ0338881.1"/>
    </source>
</evidence>
<dbReference type="SFLD" id="SFLDS00003">
    <property type="entry name" value="Haloacid_Dehalogenase"/>
    <property type="match status" value="1"/>
</dbReference>
<dbReference type="Pfam" id="PF08282">
    <property type="entry name" value="Hydrolase_3"/>
    <property type="match status" value="1"/>
</dbReference>
<dbReference type="Gene3D" id="3.30.1240.10">
    <property type="match status" value="1"/>
</dbReference>
<dbReference type="NCBIfam" id="TIGR00099">
    <property type="entry name" value="Cof-subfamily"/>
    <property type="match status" value="1"/>
</dbReference>
<dbReference type="PANTHER" id="PTHR10000:SF8">
    <property type="entry name" value="HAD SUPERFAMILY HYDROLASE-LIKE, TYPE 3"/>
    <property type="match status" value="1"/>
</dbReference>
<dbReference type="CDD" id="cd07516">
    <property type="entry name" value="HAD_Pase"/>
    <property type="match status" value="1"/>
</dbReference>
<reference evidence="1 2" key="1">
    <citation type="submission" date="2023-07" db="EMBL/GenBank/DDBJ databases">
        <title>Genomic Encyclopedia of Type Strains, Phase IV (KMG-IV): sequencing the most valuable type-strain genomes for metagenomic binning, comparative biology and taxonomic classification.</title>
        <authorList>
            <person name="Goeker M."/>
        </authorList>
    </citation>
    <scope>NUCLEOTIDE SEQUENCE [LARGE SCALE GENOMIC DNA]</scope>
    <source>
        <strain evidence="1 2">DSM 17740</strain>
    </source>
</reference>
<dbReference type="EMBL" id="JAUSUQ010000005">
    <property type="protein sequence ID" value="MDQ0338881.1"/>
    <property type="molecule type" value="Genomic_DNA"/>
</dbReference>
<evidence type="ECO:0000313" key="2">
    <source>
        <dbReference type="Proteomes" id="UP001232445"/>
    </source>
</evidence>
<dbReference type="InterPro" id="IPR036412">
    <property type="entry name" value="HAD-like_sf"/>
</dbReference>
<comment type="caution">
    <text evidence="1">The sequence shown here is derived from an EMBL/GenBank/DDBJ whole genome shotgun (WGS) entry which is preliminary data.</text>
</comment>
<keyword evidence="2" id="KW-1185">Reference proteome</keyword>
<dbReference type="SUPFAM" id="SSF56784">
    <property type="entry name" value="HAD-like"/>
    <property type="match status" value="1"/>
</dbReference>
<dbReference type="NCBIfam" id="TIGR01484">
    <property type="entry name" value="HAD-SF-IIB"/>
    <property type="match status" value="1"/>
</dbReference>
<gene>
    <name evidence="1" type="ORF">J2S00_001667</name>
</gene>
<dbReference type="RefSeq" id="WP_307337957.1">
    <property type="nucleotide sequence ID" value="NZ_JAUSUQ010000005.1"/>
</dbReference>
<dbReference type="InterPro" id="IPR023214">
    <property type="entry name" value="HAD_sf"/>
</dbReference>
<sequence length="267" mass="30151">MKIKLLAIDVDGTLLHDDHGLSERTQEAIFKIKEKGVKVVLATGRGPRSCDPLIEVLQLTDPIITHNGAVIYNPVHNTAEQQVGFKAKELLPIVSYCRSRNVHFDINTAFDMYVEQLREEFLPLYKQFFVEPVVVDDICSLTDPIVKLTLTDQPYRLDQVMKEIMPRFPDWSIIRSGETFIDVIHPQATKANALRYLLQQFRISADEVLAFGNYYNDLEMLQLAGTGVAMGNAPREVKQLADVVTRTNNEDGVAHVIENMLGDKLVV</sequence>
<organism evidence="1 2">
    <name type="scientific">Caldalkalibacillus uzonensis</name>
    <dbReference type="NCBI Taxonomy" id="353224"/>
    <lineage>
        <taxon>Bacteria</taxon>
        <taxon>Bacillati</taxon>
        <taxon>Bacillota</taxon>
        <taxon>Bacilli</taxon>
        <taxon>Bacillales</taxon>
        <taxon>Bacillaceae</taxon>
        <taxon>Caldalkalibacillus</taxon>
    </lineage>
</organism>
<dbReference type="Proteomes" id="UP001232445">
    <property type="component" value="Unassembled WGS sequence"/>
</dbReference>
<proteinExistence type="predicted"/>
<dbReference type="SFLD" id="SFLDG01140">
    <property type="entry name" value="C2.B:_Phosphomannomutase_and_P"/>
    <property type="match status" value="1"/>
</dbReference>